<dbReference type="EMBL" id="AFPY01000094">
    <property type="protein sequence ID" value="EGQ16040.1"/>
    <property type="molecule type" value="Genomic_DNA"/>
</dbReference>
<name>F9DJJ9_9BACT</name>
<protein>
    <submittedName>
        <fullName evidence="1">Spore germination protein</fullName>
    </submittedName>
</protein>
<gene>
    <name evidence="1" type="primary">gerAB</name>
    <name evidence="1" type="ORF">HMPREF9144_1840</name>
</gene>
<reference evidence="1 2" key="1">
    <citation type="submission" date="2011-04" db="EMBL/GenBank/DDBJ databases">
        <authorList>
            <person name="Muzny D."/>
            <person name="Qin X."/>
            <person name="Deng J."/>
            <person name="Jiang H."/>
            <person name="Liu Y."/>
            <person name="Qu J."/>
            <person name="Song X.-Z."/>
            <person name="Zhang L."/>
            <person name="Thornton R."/>
            <person name="Coyle M."/>
            <person name="Francisco L."/>
            <person name="Jackson L."/>
            <person name="Javaid M."/>
            <person name="Korchina V."/>
            <person name="Kovar C."/>
            <person name="Mata R."/>
            <person name="Mathew T."/>
            <person name="Ngo R."/>
            <person name="Nguyen L."/>
            <person name="Nguyen N."/>
            <person name="Okwuonu G."/>
            <person name="Ongeri F."/>
            <person name="Pham C."/>
            <person name="Simmons D."/>
            <person name="Wilczek-Boney K."/>
            <person name="Hale W."/>
            <person name="Jakkamsetti A."/>
            <person name="Pham P."/>
            <person name="Ruth R."/>
            <person name="San Lucas F."/>
            <person name="Warren J."/>
            <person name="Zhang J."/>
            <person name="Zhao Z."/>
            <person name="Zhou C."/>
            <person name="Zhu D."/>
            <person name="Lee S."/>
            <person name="Bess C."/>
            <person name="Blankenburg K."/>
            <person name="Forbes L."/>
            <person name="Fu Q."/>
            <person name="Gubbala S."/>
            <person name="Hirani K."/>
            <person name="Jayaseelan J.C."/>
            <person name="Lara F."/>
            <person name="Munidasa M."/>
            <person name="Palculict T."/>
            <person name="Patil S."/>
            <person name="Pu L.-L."/>
            <person name="Saada N."/>
            <person name="Tang L."/>
            <person name="Weissenberger G."/>
            <person name="Zhu Y."/>
            <person name="Hemphill L."/>
            <person name="Shang Y."/>
            <person name="Youmans B."/>
            <person name="Ayvaz T."/>
            <person name="Ross M."/>
            <person name="Santibanez J."/>
            <person name="Aqrawi P."/>
            <person name="Gross S."/>
            <person name="Joshi V."/>
            <person name="Fowler G."/>
            <person name="Nazareth L."/>
            <person name="Reid J."/>
            <person name="Worley K."/>
            <person name="Petrosino J."/>
            <person name="Highlander S."/>
            <person name="Gibbs R."/>
        </authorList>
    </citation>
    <scope>NUCLEOTIDE SEQUENCE [LARGE SCALE GENOMIC DNA]</scope>
    <source>
        <strain evidence="1 2">ATCC 700821</strain>
    </source>
</reference>
<dbReference type="AlphaFoldDB" id="F9DJJ9"/>
<evidence type="ECO:0000313" key="1">
    <source>
        <dbReference type="EMBL" id="EGQ16040.1"/>
    </source>
</evidence>
<proteinExistence type="predicted"/>
<organism evidence="1 2">
    <name type="scientific">Prevotella pallens ATCC 700821</name>
    <dbReference type="NCBI Taxonomy" id="997353"/>
    <lineage>
        <taxon>Bacteria</taxon>
        <taxon>Pseudomonadati</taxon>
        <taxon>Bacteroidota</taxon>
        <taxon>Bacteroidia</taxon>
        <taxon>Bacteroidales</taxon>
        <taxon>Prevotellaceae</taxon>
        <taxon>Prevotella</taxon>
    </lineage>
</organism>
<accession>F9DJJ9</accession>
<evidence type="ECO:0000313" key="2">
    <source>
        <dbReference type="Proteomes" id="UP000004123"/>
    </source>
</evidence>
<sequence>MPFPFLSISTICCFYCFCVDIVLSVKFTYVKLYIVASVLKMQRYIIVCGTSVIPMC</sequence>
<comment type="caution">
    <text evidence="1">The sequence shown here is derived from an EMBL/GenBank/DDBJ whole genome shotgun (WGS) entry which is preliminary data.</text>
</comment>
<dbReference type="Proteomes" id="UP000004123">
    <property type="component" value="Unassembled WGS sequence"/>
</dbReference>
<dbReference type="HOGENOM" id="CLU_3010528_0_0_10"/>